<keyword evidence="8" id="KW-0807">Transducer</keyword>
<sequence length="314" mass="35849">MYISYYWSTLFVMLYLYWGIYRAAKLLASKSEQKTKRLAVLNEMRRPTKVDAVSTLTARSSGPETPPDTSSSQSKNNVAPGLTPSASKHFHQSNNVTVSTNAATRQEVSSALERESTAPCVSPEISDPDASEQPLQMNRNFPFIDSDSLTSLMGHDDIPDSPRVEIMTQQKEDVTSTEEVRMPLLAVTKVTRRKHSATGVRRLLTAMRSRSVRRREHHKAEYKSRSENRARKALRTITFILGTFTILWTPFYVLATVMGFCDSCKHSKTFNLMYSISYFLCYMNSPINPFCYAMANQQFKRTLTRIFRGDFRRT</sequence>
<dbReference type="PANTHER" id="PTHR24248:SF185">
    <property type="entry name" value="DOPAMINE RECEPTOR 2"/>
    <property type="match status" value="1"/>
</dbReference>
<keyword evidence="5" id="KW-0297">G-protein coupled receptor</keyword>
<feature type="region of interest" description="Disordered" evidence="9">
    <location>
        <begin position="50"/>
        <end position="135"/>
    </location>
</feature>
<dbReference type="PROSITE" id="PS50262">
    <property type="entry name" value="G_PROTEIN_RECEP_F1_2"/>
    <property type="match status" value="1"/>
</dbReference>
<keyword evidence="7" id="KW-0675">Receptor</keyword>
<dbReference type="InterPro" id="IPR000276">
    <property type="entry name" value="GPCR_Rhodpsn"/>
</dbReference>
<evidence type="ECO:0000313" key="13">
    <source>
        <dbReference type="WBParaSite" id="ALUE_0001013501-mRNA-1"/>
    </source>
</evidence>
<evidence type="ECO:0000256" key="3">
    <source>
        <dbReference type="ARBA" id="ARBA00022692"/>
    </source>
</evidence>
<evidence type="ECO:0000256" key="6">
    <source>
        <dbReference type="ARBA" id="ARBA00023136"/>
    </source>
</evidence>
<dbReference type="WBParaSite" id="ALUE_0001013501-mRNA-1">
    <property type="protein sequence ID" value="ALUE_0001013501-mRNA-1"/>
    <property type="gene ID" value="ALUE_0001013501"/>
</dbReference>
<feature type="compositionally biased region" description="Polar residues" evidence="9">
    <location>
        <begin position="54"/>
        <end position="77"/>
    </location>
</feature>
<dbReference type="GO" id="GO:0043410">
    <property type="term" value="P:positive regulation of MAPK cascade"/>
    <property type="evidence" value="ECO:0007669"/>
    <property type="project" value="TreeGrafter"/>
</dbReference>
<evidence type="ECO:0000256" key="2">
    <source>
        <dbReference type="ARBA" id="ARBA00022475"/>
    </source>
</evidence>
<dbReference type="SUPFAM" id="SSF81321">
    <property type="entry name" value="Family A G protein-coupled receptor-like"/>
    <property type="match status" value="1"/>
</dbReference>
<reference evidence="13" key="1">
    <citation type="submission" date="2017-02" db="UniProtKB">
        <authorList>
            <consortium name="WormBaseParasite"/>
        </authorList>
    </citation>
    <scope>IDENTIFICATION</scope>
</reference>
<evidence type="ECO:0000256" key="9">
    <source>
        <dbReference type="SAM" id="MobiDB-lite"/>
    </source>
</evidence>
<feature type="transmembrane region" description="Helical" evidence="10">
    <location>
        <begin position="233"/>
        <end position="255"/>
    </location>
</feature>
<evidence type="ECO:0000256" key="10">
    <source>
        <dbReference type="SAM" id="Phobius"/>
    </source>
</evidence>
<keyword evidence="4 10" id="KW-1133">Transmembrane helix</keyword>
<evidence type="ECO:0000256" key="1">
    <source>
        <dbReference type="ARBA" id="ARBA00004651"/>
    </source>
</evidence>
<dbReference type="GO" id="GO:0005886">
    <property type="term" value="C:plasma membrane"/>
    <property type="evidence" value="ECO:0007669"/>
    <property type="project" value="UniProtKB-SubCell"/>
</dbReference>
<evidence type="ECO:0000313" key="12">
    <source>
        <dbReference type="Proteomes" id="UP000036681"/>
    </source>
</evidence>
<comment type="subcellular location">
    <subcellularLocation>
        <location evidence="1">Cell membrane</location>
        <topology evidence="1">Multi-pass membrane protein</topology>
    </subcellularLocation>
</comment>
<dbReference type="Gene3D" id="1.20.1070.10">
    <property type="entry name" value="Rhodopsin 7-helix transmembrane proteins"/>
    <property type="match status" value="1"/>
</dbReference>
<dbReference type="Proteomes" id="UP000036681">
    <property type="component" value="Unplaced"/>
</dbReference>
<evidence type="ECO:0000256" key="4">
    <source>
        <dbReference type="ARBA" id="ARBA00022989"/>
    </source>
</evidence>
<dbReference type="GO" id="GO:0004930">
    <property type="term" value="F:G protein-coupled receptor activity"/>
    <property type="evidence" value="ECO:0007669"/>
    <property type="project" value="UniProtKB-KW"/>
</dbReference>
<evidence type="ECO:0000256" key="8">
    <source>
        <dbReference type="ARBA" id="ARBA00023224"/>
    </source>
</evidence>
<organism evidence="12 13">
    <name type="scientific">Ascaris lumbricoides</name>
    <name type="common">Giant roundworm</name>
    <dbReference type="NCBI Taxonomy" id="6252"/>
    <lineage>
        <taxon>Eukaryota</taxon>
        <taxon>Metazoa</taxon>
        <taxon>Ecdysozoa</taxon>
        <taxon>Nematoda</taxon>
        <taxon>Chromadorea</taxon>
        <taxon>Rhabditida</taxon>
        <taxon>Spirurina</taxon>
        <taxon>Ascaridomorpha</taxon>
        <taxon>Ascaridoidea</taxon>
        <taxon>Ascarididae</taxon>
        <taxon>Ascaris</taxon>
    </lineage>
</organism>
<accession>A0A0M3I1I0</accession>
<feature type="transmembrane region" description="Helical" evidence="10">
    <location>
        <begin position="275"/>
        <end position="295"/>
    </location>
</feature>
<keyword evidence="3 10" id="KW-0812">Transmembrane</keyword>
<dbReference type="PRINTS" id="PR00237">
    <property type="entry name" value="GPCRRHODOPSN"/>
</dbReference>
<keyword evidence="2" id="KW-1003">Cell membrane</keyword>
<proteinExistence type="predicted"/>
<evidence type="ECO:0000256" key="5">
    <source>
        <dbReference type="ARBA" id="ARBA00023040"/>
    </source>
</evidence>
<dbReference type="GO" id="GO:0071880">
    <property type="term" value="P:adenylate cyclase-activating adrenergic receptor signaling pathway"/>
    <property type="evidence" value="ECO:0007669"/>
    <property type="project" value="TreeGrafter"/>
</dbReference>
<dbReference type="Pfam" id="PF00001">
    <property type="entry name" value="7tm_1"/>
    <property type="match status" value="1"/>
</dbReference>
<name>A0A0M3I1I0_ASCLU</name>
<dbReference type="AlphaFoldDB" id="A0A0M3I1I0"/>
<keyword evidence="12" id="KW-1185">Reference proteome</keyword>
<evidence type="ECO:0000256" key="7">
    <source>
        <dbReference type="ARBA" id="ARBA00023170"/>
    </source>
</evidence>
<dbReference type="InterPro" id="IPR017452">
    <property type="entry name" value="GPCR_Rhodpsn_7TM"/>
</dbReference>
<feature type="transmembrane region" description="Helical" evidence="10">
    <location>
        <begin position="6"/>
        <end position="24"/>
    </location>
</feature>
<feature type="domain" description="G-protein coupled receptors family 1 profile" evidence="11">
    <location>
        <begin position="182"/>
        <end position="292"/>
    </location>
</feature>
<feature type="compositionally biased region" description="Polar residues" evidence="9">
    <location>
        <begin position="92"/>
        <end position="109"/>
    </location>
</feature>
<evidence type="ECO:0000259" key="11">
    <source>
        <dbReference type="PROSITE" id="PS50262"/>
    </source>
</evidence>
<keyword evidence="6 10" id="KW-0472">Membrane</keyword>
<dbReference type="PANTHER" id="PTHR24248">
    <property type="entry name" value="ADRENERGIC RECEPTOR-RELATED G-PROTEIN COUPLED RECEPTOR"/>
    <property type="match status" value="1"/>
</dbReference>
<protein>
    <submittedName>
        <fullName evidence="13">G_PROTEIN_RECEP_F1_2 domain-containing protein</fullName>
    </submittedName>
</protein>